<dbReference type="PROSITE" id="PS50048">
    <property type="entry name" value="ZN2_CY6_FUNGAL_2"/>
    <property type="match status" value="1"/>
</dbReference>
<dbReference type="GO" id="GO:0003677">
    <property type="term" value="F:DNA binding"/>
    <property type="evidence" value="ECO:0007669"/>
    <property type="project" value="UniProtKB-KW"/>
</dbReference>
<feature type="region of interest" description="Disordered" evidence="5">
    <location>
        <begin position="136"/>
        <end position="156"/>
    </location>
</feature>
<dbReference type="GO" id="GO:0000981">
    <property type="term" value="F:DNA-binding transcription factor activity, RNA polymerase II-specific"/>
    <property type="evidence" value="ECO:0007669"/>
    <property type="project" value="InterPro"/>
</dbReference>
<dbReference type="GO" id="GO:0008270">
    <property type="term" value="F:zinc ion binding"/>
    <property type="evidence" value="ECO:0007669"/>
    <property type="project" value="InterPro"/>
</dbReference>
<evidence type="ECO:0000313" key="7">
    <source>
        <dbReference type="EMBL" id="KAK4224392.1"/>
    </source>
</evidence>
<evidence type="ECO:0000256" key="4">
    <source>
        <dbReference type="ARBA" id="ARBA00023242"/>
    </source>
</evidence>
<accession>A0AAN7BJH4</accession>
<reference evidence="7" key="1">
    <citation type="journal article" date="2023" name="Mol. Phylogenet. Evol.">
        <title>Genome-scale phylogeny and comparative genomics of the fungal order Sordariales.</title>
        <authorList>
            <person name="Hensen N."/>
            <person name="Bonometti L."/>
            <person name="Westerberg I."/>
            <person name="Brannstrom I.O."/>
            <person name="Guillou S."/>
            <person name="Cros-Aarteil S."/>
            <person name="Calhoun S."/>
            <person name="Haridas S."/>
            <person name="Kuo A."/>
            <person name="Mondo S."/>
            <person name="Pangilinan J."/>
            <person name="Riley R."/>
            <person name="LaButti K."/>
            <person name="Andreopoulos B."/>
            <person name="Lipzen A."/>
            <person name="Chen C."/>
            <person name="Yan M."/>
            <person name="Daum C."/>
            <person name="Ng V."/>
            <person name="Clum A."/>
            <person name="Steindorff A."/>
            <person name="Ohm R.A."/>
            <person name="Martin F."/>
            <person name="Silar P."/>
            <person name="Natvig D.O."/>
            <person name="Lalanne C."/>
            <person name="Gautier V."/>
            <person name="Ament-Velasquez S.L."/>
            <person name="Kruys A."/>
            <person name="Hutchinson M.I."/>
            <person name="Powell A.J."/>
            <person name="Barry K."/>
            <person name="Miller A.N."/>
            <person name="Grigoriev I.V."/>
            <person name="Debuchy R."/>
            <person name="Gladieux P."/>
            <person name="Hiltunen Thoren M."/>
            <person name="Johannesson H."/>
        </authorList>
    </citation>
    <scope>NUCLEOTIDE SEQUENCE</scope>
    <source>
        <strain evidence="7">CBS 990.96</strain>
    </source>
</reference>
<evidence type="ECO:0000256" key="3">
    <source>
        <dbReference type="ARBA" id="ARBA00023163"/>
    </source>
</evidence>
<evidence type="ECO:0000259" key="6">
    <source>
        <dbReference type="PROSITE" id="PS50048"/>
    </source>
</evidence>
<keyword evidence="8" id="KW-1185">Reference proteome</keyword>
<dbReference type="SMART" id="SM00066">
    <property type="entry name" value="GAL4"/>
    <property type="match status" value="1"/>
</dbReference>
<dbReference type="InterPro" id="IPR051127">
    <property type="entry name" value="Fungal_SecMet_Regulators"/>
</dbReference>
<feature type="region of interest" description="Disordered" evidence="5">
    <location>
        <begin position="47"/>
        <end position="123"/>
    </location>
</feature>
<proteinExistence type="predicted"/>
<feature type="compositionally biased region" description="Basic residues" evidence="5">
    <location>
        <begin position="79"/>
        <end position="88"/>
    </location>
</feature>
<comment type="caution">
    <text evidence="7">The sequence shown here is derived from an EMBL/GenBank/DDBJ whole genome shotgun (WGS) entry which is preliminary data.</text>
</comment>
<dbReference type="Gene3D" id="4.10.240.10">
    <property type="entry name" value="Zn(2)-C6 fungal-type DNA-binding domain"/>
    <property type="match status" value="1"/>
</dbReference>
<name>A0AAN7BJH4_9PEZI</name>
<sequence>MATTNTPMRQSCDRCHGQKLRCQRSGDSDTGACQRCIRQGSQCVYSTSLPKGRPSQQNNQSQQIGDSTNPTTSTFPKTKSQRRPRARSRTSSSTSKTSTSSETITTISPSETLLNPTPTVTVKNDDSMSVVTTMPGGGVSADPMSTTATTSSTWPWQGGIFNWGDDEVQDFNEPPCTWSSSMPDLFIDPNGGQHEQLMDWTDAAIEDSSSHLEHTNNNHLLNPITPNPSSTDVTTGIVQLTHLSTRLCQLQGFVLAAIERTGPGGALICLLGQKEKDTGAISDKFAFKAIMAQLLDDMDFGGDLVSEQQFASVCNTMQEVFNASRESLGIFQCLQTEAASARSASPDSLLRSTTPSGGGVGGTVTRHLIMACHGMLLSIYATVLGALQRDADLILSGTTTTTMFESSQGNTCQLTDIRLVMIVQLCSYLIGRQQQAVDDHLVGPGVEVSGQNNPPSDLEVEVQQRLTHIRQTLRIA</sequence>
<feature type="domain" description="Zn(2)-C6 fungal-type" evidence="6">
    <location>
        <begin position="11"/>
        <end position="45"/>
    </location>
</feature>
<organism evidence="7 8">
    <name type="scientific">Podospora fimiseda</name>
    <dbReference type="NCBI Taxonomy" id="252190"/>
    <lineage>
        <taxon>Eukaryota</taxon>
        <taxon>Fungi</taxon>
        <taxon>Dikarya</taxon>
        <taxon>Ascomycota</taxon>
        <taxon>Pezizomycotina</taxon>
        <taxon>Sordariomycetes</taxon>
        <taxon>Sordariomycetidae</taxon>
        <taxon>Sordariales</taxon>
        <taxon>Podosporaceae</taxon>
        <taxon>Podospora</taxon>
    </lineage>
</organism>
<keyword evidence="4" id="KW-0539">Nucleus</keyword>
<evidence type="ECO:0000313" key="8">
    <source>
        <dbReference type="Proteomes" id="UP001301958"/>
    </source>
</evidence>
<evidence type="ECO:0000256" key="5">
    <source>
        <dbReference type="SAM" id="MobiDB-lite"/>
    </source>
</evidence>
<dbReference type="Pfam" id="PF00172">
    <property type="entry name" value="Zn_clus"/>
    <property type="match status" value="1"/>
</dbReference>
<feature type="compositionally biased region" description="Polar residues" evidence="5">
    <location>
        <begin position="47"/>
        <end position="77"/>
    </location>
</feature>
<dbReference type="EMBL" id="MU865394">
    <property type="protein sequence ID" value="KAK4224392.1"/>
    <property type="molecule type" value="Genomic_DNA"/>
</dbReference>
<dbReference type="Proteomes" id="UP001301958">
    <property type="component" value="Unassembled WGS sequence"/>
</dbReference>
<dbReference type="InterPro" id="IPR001138">
    <property type="entry name" value="Zn2Cys6_DnaBD"/>
</dbReference>
<feature type="compositionally biased region" description="Polar residues" evidence="5">
    <location>
        <begin position="113"/>
        <end position="123"/>
    </location>
</feature>
<dbReference type="PANTHER" id="PTHR47424">
    <property type="entry name" value="REGULATORY PROTEIN GAL4"/>
    <property type="match status" value="1"/>
</dbReference>
<evidence type="ECO:0000256" key="1">
    <source>
        <dbReference type="ARBA" id="ARBA00023015"/>
    </source>
</evidence>
<keyword evidence="3" id="KW-0804">Transcription</keyword>
<keyword evidence="2" id="KW-0238">DNA-binding</keyword>
<dbReference type="PROSITE" id="PS00463">
    <property type="entry name" value="ZN2_CY6_FUNGAL_1"/>
    <property type="match status" value="1"/>
</dbReference>
<dbReference type="PANTHER" id="PTHR47424:SF3">
    <property type="entry name" value="REGULATORY PROTEIN GAL4"/>
    <property type="match status" value="1"/>
</dbReference>
<dbReference type="AlphaFoldDB" id="A0AAN7BJH4"/>
<evidence type="ECO:0000256" key="2">
    <source>
        <dbReference type="ARBA" id="ARBA00023125"/>
    </source>
</evidence>
<keyword evidence="1" id="KW-0805">Transcription regulation</keyword>
<dbReference type="InterPro" id="IPR036864">
    <property type="entry name" value="Zn2-C6_fun-type_DNA-bd_sf"/>
</dbReference>
<gene>
    <name evidence="7" type="ORF">QBC38DRAFT_18129</name>
</gene>
<protein>
    <recommendedName>
        <fullName evidence="6">Zn(2)-C6 fungal-type domain-containing protein</fullName>
    </recommendedName>
</protein>
<reference evidence="7" key="2">
    <citation type="submission" date="2023-05" db="EMBL/GenBank/DDBJ databases">
        <authorList>
            <consortium name="Lawrence Berkeley National Laboratory"/>
            <person name="Steindorff A."/>
            <person name="Hensen N."/>
            <person name="Bonometti L."/>
            <person name="Westerberg I."/>
            <person name="Brannstrom I.O."/>
            <person name="Guillou S."/>
            <person name="Cros-Aarteil S."/>
            <person name="Calhoun S."/>
            <person name="Haridas S."/>
            <person name="Kuo A."/>
            <person name="Mondo S."/>
            <person name="Pangilinan J."/>
            <person name="Riley R."/>
            <person name="Labutti K."/>
            <person name="Andreopoulos B."/>
            <person name="Lipzen A."/>
            <person name="Chen C."/>
            <person name="Yanf M."/>
            <person name="Daum C."/>
            <person name="Ng V."/>
            <person name="Clum A."/>
            <person name="Ohm R."/>
            <person name="Martin F."/>
            <person name="Silar P."/>
            <person name="Natvig D."/>
            <person name="Lalanne C."/>
            <person name="Gautier V."/>
            <person name="Ament-Velasquez S.L."/>
            <person name="Kruys A."/>
            <person name="Hutchinson M.I."/>
            <person name="Powell A.J."/>
            <person name="Barry K."/>
            <person name="Miller A.N."/>
            <person name="Grigoriev I.V."/>
            <person name="Debuchy R."/>
            <person name="Gladieux P."/>
            <person name="Thoren M.H."/>
            <person name="Johannesson H."/>
        </authorList>
    </citation>
    <scope>NUCLEOTIDE SEQUENCE</scope>
    <source>
        <strain evidence="7">CBS 990.96</strain>
    </source>
</reference>
<feature type="compositionally biased region" description="Low complexity" evidence="5">
    <location>
        <begin position="89"/>
        <end position="112"/>
    </location>
</feature>
<dbReference type="SUPFAM" id="SSF57701">
    <property type="entry name" value="Zn2/Cys6 DNA-binding domain"/>
    <property type="match status" value="1"/>
</dbReference>
<dbReference type="CDD" id="cd00067">
    <property type="entry name" value="GAL4"/>
    <property type="match status" value="1"/>
</dbReference>